<dbReference type="PANTHER" id="PTHR43775">
    <property type="entry name" value="FATTY ACID SYNTHASE"/>
    <property type="match status" value="1"/>
</dbReference>
<evidence type="ECO:0000256" key="2">
    <source>
        <dbReference type="ARBA" id="ARBA00006484"/>
    </source>
</evidence>
<keyword evidence="3" id="KW-0596">Phosphopantetheine</keyword>
<dbReference type="PROSITE" id="PS52019">
    <property type="entry name" value="PKS_MFAS_DH"/>
    <property type="match status" value="1"/>
</dbReference>
<feature type="active site" description="Proton acceptor; for dehydratase activity" evidence="6">
    <location>
        <position position="716"/>
    </location>
</feature>
<dbReference type="Pfam" id="PF16197">
    <property type="entry name" value="KAsynt_C_assoc"/>
    <property type="match status" value="1"/>
</dbReference>
<dbReference type="SUPFAM" id="SSF51735">
    <property type="entry name" value="NAD(P)-binding Rossmann-fold domains"/>
    <property type="match status" value="1"/>
</dbReference>
<comment type="pathway">
    <text evidence="1">Lipid metabolism; fatty acid biosynthesis.</text>
</comment>
<feature type="region of interest" description="N-terminal hotdog fold" evidence="6">
    <location>
        <begin position="672"/>
        <end position="793"/>
    </location>
</feature>
<gene>
    <name evidence="10" type="ORF">A6J39_016390</name>
</gene>
<evidence type="ECO:0000256" key="3">
    <source>
        <dbReference type="ARBA" id="ARBA00022450"/>
    </source>
</evidence>
<dbReference type="GO" id="GO:0004312">
    <property type="term" value="F:fatty acid synthase activity"/>
    <property type="evidence" value="ECO:0007669"/>
    <property type="project" value="TreeGrafter"/>
</dbReference>
<proteinExistence type="inferred from homology"/>
<dbReference type="Pfam" id="PF02801">
    <property type="entry name" value="Ketoacyl-synt_C"/>
    <property type="match status" value="3"/>
</dbReference>
<name>A0AAX0X0B6_9GAMM</name>
<dbReference type="GO" id="GO:0031177">
    <property type="term" value="F:phosphopantetheine binding"/>
    <property type="evidence" value="ECO:0007669"/>
    <property type="project" value="InterPro"/>
</dbReference>
<evidence type="ECO:0000259" key="9">
    <source>
        <dbReference type="PROSITE" id="PS52019"/>
    </source>
</evidence>
<evidence type="ECO:0000259" key="7">
    <source>
        <dbReference type="PROSITE" id="PS50075"/>
    </source>
</evidence>
<feature type="region of interest" description="C-terminal hotdog fold" evidence="6">
    <location>
        <begin position="804"/>
        <end position="938"/>
    </location>
</feature>
<evidence type="ECO:0000259" key="8">
    <source>
        <dbReference type="PROSITE" id="PS52004"/>
    </source>
</evidence>
<dbReference type="Pfam" id="PF14765">
    <property type="entry name" value="PS-DH"/>
    <property type="match status" value="1"/>
</dbReference>
<evidence type="ECO:0000256" key="1">
    <source>
        <dbReference type="ARBA" id="ARBA00005194"/>
    </source>
</evidence>
<dbReference type="SUPFAM" id="SSF47336">
    <property type="entry name" value="ACP-like"/>
    <property type="match status" value="2"/>
</dbReference>
<dbReference type="EMBL" id="NBTX02000004">
    <property type="protein sequence ID" value="PNL62659.1"/>
    <property type="molecule type" value="Genomic_DNA"/>
</dbReference>
<dbReference type="InterPro" id="IPR013968">
    <property type="entry name" value="PKS_KR"/>
</dbReference>
<feature type="domain" description="PKS/mFAS DH" evidence="9">
    <location>
        <begin position="672"/>
        <end position="938"/>
    </location>
</feature>
<dbReference type="Gene3D" id="3.40.50.720">
    <property type="entry name" value="NAD(P)-binding Rossmann-like Domain"/>
    <property type="match status" value="1"/>
</dbReference>
<dbReference type="SMART" id="SM01294">
    <property type="entry name" value="PKS_PP_betabranch"/>
    <property type="match status" value="1"/>
</dbReference>
<evidence type="ECO:0000256" key="4">
    <source>
        <dbReference type="ARBA" id="ARBA00022553"/>
    </source>
</evidence>
<dbReference type="InterPro" id="IPR009081">
    <property type="entry name" value="PP-bd_ACP"/>
</dbReference>
<dbReference type="PROSITE" id="PS50075">
    <property type="entry name" value="CARRIER"/>
    <property type="match status" value="2"/>
</dbReference>
<dbReference type="InterPro" id="IPR014031">
    <property type="entry name" value="Ketoacyl_synth_C"/>
</dbReference>
<dbReference type="PROSITE" id="PS00606">
    <property type="entry name" value="KS3_1"/>
    <property type="match status" value="2"/>
</dbReference>
<dbReference type="InterPro" id="IPR042104">
    <property type="entry name" value="PKS_dehydratase_sf"/>
</dbReference>
<dbReference type="Pfam" id="PF08659">
    <property type="entry name" value="KR"/>
    <property type="match status" value="1"/>
</dbReference>
<keyword evidence="5" id="KW-0808">Transferase</keyword>
<dbReference type="PROSITE" id="PS00012">
    <property type="entry name" value="PHOSPHOPANTETHEINE"/>
    <property type="match status" value="2"/>
</dbReference>
<sequence length="2537" mass="280215">MTKQRRRYTYSPQSNPYWLAHQIDGHYVFPLDNLLMMIYAALSPLAATSPIVELTDVELKKLLIAQKDQEINLHLEIDPTNHYCCIMQLHGDGSEELVLQSSYQFDDLTNNLISDVIPAKARIHQQSWFEPSSSMGGNDGTHDFYQSDSLHYLGDCYQVIKQYNDSDDSFSAALDPNANFPAVLGSMLHSLIYCNDPSFAKNPRPGLPKAIKRILLQVQHQQSAFLYTKDQSATVFDAQGKWQIIMEGVELASKDPAKNKIRSTVKAPLDIAVIGMAGKFPQAESIEALWNSLCEGFDAITSLEKRGKKHLREPNHAGWLDDVFAFDPDYFHIPKIEAQAMDPQQRLFLQTAAGALIDAGYSPMELPDKFCGVFVGASQTNYLTHSQQKPIAQSFWGNAPSVIAGRVSYTFNLTGPAITVDTACSSSLVAIHQACQAIKNGECSSALAGGVFVMTSDEFLQQAHHAKMLSSDYACQTFSDKANGFIPGEAVACVYLKPLEQALKDQDPIYAVIKASGVNQDGQSNGITAPNGLAQTELMQQIYTSYGLSTEDLAYIETHGTGTELGDPIEVHALQRLFATQKKESNTKSCGLGSIKSNIGHTVHAAGVCGFIKSVLCSYFQKIPATIHCERENPQIDFASTSFYPVKELCTWPKNKSLAAVSSFGFSGTNAHVVIQQVANEKKREFSVYPFKKIHCYWQTTNEYTLSAEKTYFSQHQVNHQAILPGVVSLALTQHFFNELPLHCVNVRWLSALPALHQRMHIHMSNTTNSIELLHEERSFFSAEIAKDEKRVLPFDLEDFKKSSNAIDCTEYYRCFEQAGIQYGPDLKNITQLFAFEDRVFAHIQSSKDFSEFLFNPYLLDAALQTVGYFTLYQQQPLSLPVSVKRVALFKKLSNHALVCTQKVGHLSFHIQIFDEDGALCVVLEELTAQVVSPTANISRPVREPHENGMISRPHEQVAGHRHEQVVTETESIQELVYSVFSHRLNMTSDELQKIGQFSKLGLDSLLAMDIIFDLEAHFGSQPKTLLFENTTFDELIAHFSKYIIGTYPYATSRGLSAGSIDVTRLQDPADKAQDVGRVAQLQDISQDRKELTHETSSHPMATVSDIAIIGIAVNFPQASDFPSFIEVLEEGINCVQAIDEGSYGYGALLENANDFDALFFNIAPHDALIMCPQERLMLQNAWHCFEDAGIRIDNQARPVGVFIGAMNNFYQLTGFEKSLKEQRTVLANSTAASIANRISSVLNLTGPSLTLDSMCSSSLTALHLAIQAIKAQDASMALVGGVNLISHDYKYQELLHRNMLSLQGHCASFGEQADGYVPSEGVVSILIKPLKAAINDGDRIHAVIKGSSIAHNGTSSGYTVPNANAQAEVVKRALSQACLQPEDISYLECHGTGTQLGDPIEIKGLNKVFSERTTPCFIGSLKSNYGHMEAAAGLAGIVKVIAQMQQKKLYASLHASTLNSNIQLPNSLVLCQTPSNWSLHPKDQCYYAGVSSFGAGGSNAHVILQSYESTIKPHISPLPRTVFQSRRYFHDVEKKVSTDKLYEYVWQRQEGRIDNETSRNWIVLSTKSNEAKIKKILPQNAIHIMYASQNGWYLAREGRAVTQKQIIELLDHDFVLLDCCDDELELVEHLNFLQQVALAAKKGAILQINEMQSPDLDVISYFLRCMNEQTIGLKTASLVIDQQSLTSELIQQELSQLNLNYHKARYVQGQRFIQVLQAKEYKKPASIPIDSEKVYLITGGTSGIGAEVAKWLVARGVRKLILTGITPLPQETLWEHYLHSSCKAGKTIQLINQLKKQGCAVYYYIGDLAQEELFASFLRVVMNEKDHFGWIFHCAGVTPKQTKPFTELTQNDFIQMFHPKRAGLEALWSAVSPFGLERLVLFSSVSSILPELATGVVDYALGNYYLNAFAQVHAEKVVSIAWPAWSEFSKNAETSSSYQRSQLGSYKTNEALSLLSTLLESDTLSSVIMPSKNELSPKRSFDHNLSIQSNTLGLSGAFMDPADKPRDVSIGQTLDTLKMIFMEVVGITEDEIQLEKSFAEYGVDSVLLMALLKKIEAVMGLMLPAEVIFEHNTLDRLTSHIQKLNGLSPETLSKPATVSKQQKNSQKIAVIGMACQFPGANNVQEFWNNLLKGNISITPIPKERVDRKEYDSIQGGFIHDNAWGTALDFGFAEKHQRQINPLVTRALALSQQAIVDAGFTKETIKGMNAGVFVGTRADFSADHEINQFTIIGQGQNFIAAHINHFFDLSGTAEVVDTACSSSLVALNHAVSALKSGDIELALVGGIDGLANTRPFALMDAAKALSSDFNCRPFDVRANGIVLSEGGGFVVLKPLEQALADENKIYCVIEGIAVNNDGNTMGYTTPNPKAQQKVIQKALDNAGLTAQHLDYVEMHATGTELGDPMELQALTHVLGTSTKKCVVGGVKANIGHTLSAAGMAGFIKTALCSYHHCLLPQPEQVTPNPRYDFANSPLCLLNKPQFLETQQTHYFGVSAFGFGGTNAHVIFSSMMQQNSVALRDEDQCSETMDEFFDVERI</sequence>
<dbReference type="GO" id="GO:0071770">
    <property type="term" value="P:DIM/DIP cell wall layer assembly"/>
    <property type="evidence" value="ECO:0007669"/>
    <property type="project" value="TreeGrafter"/>
</dbReference>
<dbReference type="PANTHER" id="PTHR43775:SF37">
    <property type="entry name" value="SI:DKEY-61P9.11"/>
    <property type="match status" value="1"/>
</dbReference>
<organism evidence="10 11">
    <name type="scientific">Legionella anisa</name>
    <dbReference type="NCBI Taxonomy" id="28082"/>
    <lineage>
        <taxon>Bacteria</taxon>
        <taxon>Pseudomonadati</taxon>
        <taxon>Pseudomonadota</taxon>
        <taxon>Gammaproteobacteria</taxon>
        <taxon>Legionellales</taxon>
        <taxon>Legionellaceae</taxon>
        <taxon>Legionella</taxon>
    </lineage>
</organism>
<feature type="domain" description="Ketosynthase family 3 (KS3)" evidence="8">
    <location>
        <begin position="2106"/>
        <end position="2509"/>
    </location>
</feature>
<dbReference type="Gene3D" id="3.10.129.110">
    <property type="entry name" value="Polyketide synthase dehydratase"/>
    <property type="match status" value="2"/>
</dbReference>
<reference evidence="10" key="1">
    <citation type="submission" date="2017-12" db="EMBL/GenBank/DDBJ databases">
        <title>FDA dAtabase for Regulatory Grade micrObial Sequences (FDA-ARGOS): Supporting development and validation of Infectious Disease Dx tests.</title>
        <authorList>
            <person name="Kerrigan L."/>
            <person name="Tallon L.J."/>
            <person name="Sadzewicz L."/>
            <person name="Sengamalay N."/>
            <person name="Ott S."/>
            <person name="Godinez A."/>
            <person name="Nagaraj S."/>
            <person name="Vavikolanu K."/>
            <person name="Vyas G."/>
            <person name="Nadendla S."/>
            <person name="Aluvathingal J."/>
            <person name="Sichtig H."/>
        </authorList>
    </citation>
    <scope>NUCLEOTIDE SEQUENCE [LARGE SCALE GENOMIC DNA]</scope>
    <source>
        <strain evidence="10">FDAARGOS_200</strain>
    </source>
</reference>
<dbReference type="GO" id="GO:0005886">
    <property type="term" value="C:plasma membrane"/>
    <property type="evidence" value="ECO:0007669"/>
    <property type="project" value="TreeGrafter"/>
</dbReference>
<dbReference type="InterPro" id="IPR020841">
    <property type="entry name" value="PKS_Beta-ketoAc_synthase_dom"/>
</dbReference>
<evidence type="ECO:0000313" key="10">
    <source>
        <dbReference type="EMBL" id="PNL62659.1"/>
    </source>
</evidence>
<dbReference type="InterPro" id="IPR057326">
    <property type="entry name" value="KR_dom"/>
</dbReference>
<evidence type="ECO:0000256" key="6">
    <source>
        <dbReference type="PROSITE-ProRule" id="PRU01363"/>
    </source>
</evidence>
<dbReference type="Pfam" id="PF00109">
    <property type="entry name" value="ketoacyl-synt"/>
    <property type="match status" value="3"/>
</dbReference>
<feature type="active site" description="Proton donor; for dehydratase activity" evidence="6">
    <location>
        <position position="861"/>
    </location>
</feature>
<dbReference type="SMART" id="SM00822">
    <property type="entry name" value="PKS_KR"/>
    <property type="match status" value="1"/>
</dbReference>
<dbReference type="GO" id="GO:0004315">
    <property type="term" value="F:3-oxoacyl-[acyl-carrier-protein] synthase activity"/>
    <property type="evidence" value="ECO:0007669"/>
    <property type="project" value="InterPro"/>
</dbReference>
<dbReference type="Gene3D" id="3.40.47.10">
    <property type="match status" value="3"/>
</dbReference>
<dbReference type="InterPro" id="IPR020806">
    <property type="entry name" value="PKS_PP-bd"/>
</dbReference>
<feature type="domain" description="Carrier" evidence="7">
    <location>
        <begin position="971"/>
        <end position="1044"/>
    </location>
</feature>
<dbReference type="PROSITE" id="PS52004">
    <property type="entry name" value="KS3_2"/>
    <property type="match status" value="3"/>
</dbReference>
<dbReference type="GO" id="GO:0005737">
    <property type="term" value="C:cytoplasm"/>
    <property type="evidence" value="ECO:0007669"/>
    <property type="project" value="TreeGrafter"/>
</dbReference>
<dbReference type="SMART" id="SM00825">
    <property type="entry name" value="PKS_KS"/>
    <property type="match status" value="3"/>
</dbReference>
<comment type="similarity">
    <text evidence="2">Belongs to the short-chain dehydrogenases/reductases (SDR) family.</text>
</comment>
<dbReference type="GO" id="GO:0006633">
    <property type="term" value="P:fatty acid biosynthetic process"/>
    <property type="evidence" value="ECO:0007669"/>
    <property type="project" value="InterPro"/>
</dbReference>
<dbReference type="SUPFAM" id="SSF53901">
    <property type="entry name" value="Thiolase-like"/>
    <property type="match status" value="3"/>
</dbReference>
<dbReference type="InterPro" id="IPR018201">
    <property type="entry name" value="Ketoacyl_synth_AS"/>
</dbReference>
<dbReference type="SMART" id="SM00823">
    <property type="entry name" value="PKS_PP"/>
    <property type="match status" value="2"/>
</dbReference>
<dbReference type="InterPro" id="IPR006162">
    <property type="entry name" value="Ppantetheine_attach_site"/>
</dbReference>
<feature type="domain" description="Carrier" evidence="7">
    <location>
        <begin position="2009"/>
        <end position="2086"/>
    </location>
</feature>
<dbReference type="InterPro" id="IPR050091">
    <property type="entry name" value="PKS_NRPS_Biosynth_Enz"/>
</dbReference>
<feature type="domain" description="Ketosynthase family 3 (KS3)" evidence="8">
    <location>
        <begin position="1104"/>
        <end position="1507"/>
    </location>
</feature>
<protein>
    <submittedName>
        <fullName evidence="10">KR domain-containing protein</fullName>
    </submittedName>
</protein>
<evidence type="ECO:0000313" key="11">
    <source>
        <dbReference type="Proteomes" id="UP000192511"/>
    </source>
</evidence>
<dbReference type="Pfam" id="PF00550">
    <property type="entry name" value="PP-binding"/>
    <property type="match status" value="2"/>
</dbReference>
<dbReference type="InterPro" id="IPR036736">
    <property type="entry name" value="ACP-like_sf"/>
</dbReference>
<dbReference type="InterPro" id="IPR049900">
    <property type="entry name" value="PKS_mFAS_DH"/>
</dbReference>
<dbReference type="RefSeq" id="WP_019234881.1">
    <property type="nucleotide sequence ID" value="NZ_CAAAHR010000008.1"/>
</dbReference>
<dbReference type="Gene3D" id="1.10.1200.10">
    <property type="entry name" value="ACP-like"/>
    <property type="match status" value="2"/>
</dbReference>
<keyword evidence="4" id="KW-0597">Phosphoprotein</keyword>
<dbReference type="InterPro" id="IPR036291">
    <property type="entry name" value="NAD(P)-bd_dom_sf"/>
</dbReference>
<dbReference type="CDD" id="cd00833">
    <property type="entry name" value="PKS"/>
    <property type="match status" value="3"/>
</dbReference>
<comment type="caution">
    <text evidence="10">The sequence shown here is derived from an EMBL/GenBank/DDBJ whole genome shotgun (WGS) entry which is preliminary data.</text>
</comment>
<dbReference type="Proteomes" id="UP000192511">
    <property type="component" value="Unassembled WGS sequence"/>
</dbReference>
<dbReference type="InterPro" id="IPR014030">
    <property type="entry name" value="Ketoacyl_synth_N"/>
</dbReference>
<keyword evidence="11" id="KW-1185">Reference proteome</keyword>
<dbReference type="InterPro" id="IPR016039">
    <property type="entry name" value="Thiolase-like"/>
</dbReference>
<accession>A0AAX0X0B6</accession>
<evidence type="ECO:0000256" key="5">
    <source>
        <dbReference type="ARBA" id="ARBA00022679"/>
    </source>
</evidence>
<dbReference type="InterPro" id="IPR032821">
    <property type="entry name" value="PKS_assoc"/>
</dbReference>
<feature type="domain" description="Ketosynthase family 3 (KS3)" evidence="8">
    <location>
        <begin position="268"/>
        <end position="677"/>
    </location>
</feature>
<dbReference type="InterPro" id="IPR049551">
    <property type="entry name" value="PKS_DH_C"/>
</dbReference>